<dbReference type="Proteomes" id="UP000539372">
    <property type="component" value="Unassembled WGS sequence"/>
</dbReference>
<gene>
    <name evidence="11" type="ORF">HH303_15720</name>
</gene>
<proteinExistence type="inferred from homology"/>
<dbReference type="PANTHER" id="PTHR30614:SF10">
    <property type="entry name" value="ARGININE ABC TRANSPORTER PERMEASE PROTEIN ARTM"/>
    <property type="match status" value="1"/>
</dbReference>
<reference evidence="11 12" key="1">
    <citation type="submission" date="2020-04" db="EMBL/GenBank/DDBJ databases">
        <title>Rhodospirillaceae bacterium KN72 isolated from deep sea.</title>
        <authorList>
            <person name="Zhang D.-C."/>
        </authorList>
    </citation>
    <scope>NUCLEOTIDE SEQUENCE [LARGE SCALE GENOMIC DNA]</scope>
    <source>
        <strain evidence="11 12">KN72</strain>
    </source>
</reference>
<accession>A0A7Y0E3V0</accession>
<evidence type="ECO:0000256" key="8">
    <source>
        <dbReference type="ARBA" id="ARBA00023136"/>
    </source>
</evidence>
<feature type="transmembrane region" description="Helical" evidence="9">
    <location>
        <begin position="178"/>
        <end position="201"/>
    </location>
</feature>
<dbReference type="GO" id="GO:0043190">
    <property type="term" value="C:ATP-binding cassette (ABC) transporter complex"/>
    <property type="evidence" value="ECO:0007669"/>
    <property type="project" value="InterPro"/>
</dbReference>
<dbReference type="Gene3D" id="1.10.3720.10">
    <property type="entry name" value="MetI-like"/>
    <property type="match status" value="1"/>
</dbReference>
<sequence length="253" mass="28393">MADAAQISPIQDFIVSAIFDYTVVVDNYETFLIGIWNTITLVALSLLFGGLLAVPLAVFRAERHPIFSPLIWCYTYLFRGTPLLIQTFLIYYGLGQFEVIRDSFAWPVLREAYWCALIAFSLNSAAYQTEIFRGAIEATPFGEVEAAKASGMSRLTMMRRIILPSAFRRALPAYSNEVIFMLHGSVIASTVTVVDILGAGRTVNAKYYIYLEGFLAAAILYLTLVFLISRGFKLWEKHWHAHLRPRSAASPAE</sequence>
<evidence type="ECO:0000313" key="11">
    <source>
        <dbReference type="EMBL" id="NMM45946.1"/>
    </source>
</evidence>
<keyword evidence="3 9" id="KW-0813">Transport</keyword>
<evidence type="ECO:0000256" key="7">
    <source>
        <dbReference type="ARBA" id="ARBA00022989"/>
    </source>
</evidence>
<protein>
    <submittedName>
        <fullName evidence="11">ABC transporter permease</fullName>
    </submittedName>
</protein>
<dbReference type="InterPro" id="IPR035906">
    <property type="entry name" value="MetI-like_sf"/>
</dbReference>
<dbReference type="CDD" id="cd06261">
    <property type="entry name" value="TM_PBP2"/>
    <property type="match status" value="1"/>
</dbReference>
<keyword evidence="5" id="KW-0997">Cell inner membrane</keyword>
<dbReference type="InterPro" id="IPR043429">
    <property type="entry name" value="ArtM/GltK/GlnP/TcyL/YhdX-like"/>
</dbReference>
<feature type="transmembrane region" description="Helical" evidence="9">
    <location>
        <begin position="207"/>
        <end position="228"/>
    </location>
</feature>
<dbReference type="GO" id="GO:0006865">
    <property type="term" value="P:amino acid transport"/>
    <property type="evidence" value="ECO:0007669"/>
    <property type="project" value="TreeGrafter"/>
</dbReference>
<evidence type="ECO:0000256" key="2">
    <source>
        <dbReference type="ARBA" id="ARBA00010072"/>
    </source>
</evidence>
<keyword evidence="8 9" id="KW-0472">Membrane</keyword>
<dbReference type="AlphaFoldDB" id="A0A7Y0E3V0"/>
<dbReference type="GO" id="GO:0022857">
    <property type="term" value="F:transmembrane transporter activity"/>
    <property type="evidence" value="ECO:0007669"/>
    <property type="project" value="InterPro"/>
</dbReference>
<evidence type="ECO:0000313" key="12">
    <source>
        <dbReference type="Proteomes" id="UP000539372"/>
    </source>
</evidence>
<evidence type="ECO:0000256" key="9">
    <source>
        <dbReference type="RuleBase" id="RU363032"/>
    </source>
</evidence>
<dbReference type="EMBL" id="JABBNT010000004">
    <property type="protein sequence ID" value="NMM45946.1"/>
    <property type="molecule type" value="Genomic_DNA"/>
</dbReference>
<evidence type="ECO:0000256" key="3">
    <source>
        <dbReference type="ARBA" id="ARBA00022448"/>
    </source>
</evidence>
<feature type="transmembrane region" description="Helical" evidence="9">
    <location>
        <begin position="35"/>
        <end position="59"/>
    </location>
</feature>
<keyword evidence="6 9" id="KW-0812">Transmembrane</keyword>
<keyword evidence="7 9" id="KW-1133">Transmembrane helix</keyword>
<dbReference type="SUPFAM" id="SSF161098">
    <property type="entry name" value="MetI-like"/>
    <property type="match status" value="1"/>
</dbReference>
<feature type="transmembrane region" description="Helical" evidence="9">
    <location>
        <begin position="71"/>
        <end position="92"/>
    </location>
</feature>
<dbReference type="PROSITE" id="PS50928">
    <property type="entry name" value="ABC_TM1"/>
    <property type="match status" value="1"/>
</dbReference>
<comment type="similarity">
    <text evidence="2">Belongs to the binding-protein-dependent transport system permease family. HisMQ subfamily.</text>
</comment>
<keyword evidence="4" id="KW-1003">Cell membrane</keyword>
<dbReference type="PANTHER" id="PTHR30614">
    <property type="entry name" value="MEMBRANE COMPONENT OF AMINO ACID ABC TRANSPORTER"/>
    <property type="match status" value="1"/>
</dbReference>
<evidence type="ECO:0000256" key="1">
    <source>
        <dbReference type="ARBA" id="ARBA00004429"/>
    </source>
</evidence>
<dbReference type="InterPro" id="IPR010065">
    <property type="entry name" value="AA_ABC_transptr_permease_3TM"/>
</dbReference>
<dbReference type="NCBIfam" id="TIGR01726">
    <property type="entry name" value="HEQRo_perm_3TM"/>
    <property type="match status" value="1"/>
</dbReference>
<dbReference type="RefSeq" id="WP_169626317.1">
    <property type="nucleotide sequence ID" value="NZ_JABBNT010000004.1"/>
</dbReference>
<evidence type="ECO:0000256" key="4">
    <source>
        <dbReference type="ARBA" id="ARBA00022475"/>
    </source>
</evidence>
<organism evidence="11 12">
    <name type="scientific">Pacificispira spongiicola</name>
    <dbReference type="NCBI Taxonomy" id="2729598"/>
    <lineage>
        <taxon>Bacteria</taxon>
        <taxon>Pseudomonadati</taxon>
        <taxon>Pseudomonadota</taxon>
        <taxon>Alphaproteobacteria</taxon>
        <taxon>Rhodospirillales</taxon>
        <taxon>Rhodospirillaceae</taxon>
        <taxon>Pacificispira</taxon>
    </lineage>
</organism>
<evidence type="ECO:0000256" key="6">
    <source>
        <dbReference type="ARBA" id="ARBA00022692"/>
    </source>
</evidence>
<feature type="domain" description="ABC transmembrane type-1" evidence="10">
    <location>
        <begin position="35"/>
        <end position="232"/>
    </location>
</feature>
<dbReference type="Pfam" id="PF00528">
    <property type="entry name" value="BPD_transp_1"/>
    <property type="match status" value="1"/>
</dbReference>
<comment type="subcellular location">
    <subcellularLocation>
        <location evidence="1">Cell inner membrane</location>
        <topology evidence="1">Multi-pass membrane protein</topology>
    </subcellularLocation>
    <subcellularLocation>
        <location evidence="9">Cell membrane</location>
        <topology evidence="9">Multi-pass membrane protein</topology>
    </subcellularLocation>
</comment>
<name>A0A7Y0E3V0_9PROT</name>
<evidence type="ECO:0000259" key="10">
    <source>
        <dbReference type="PROSITE" id="PS50928"/>
    </source>
</evidence>
<comment type="caution">
    <text evidence="11">The sequence shown here is derived from an EMBL/GenBank/DDBJ whole genome shotgun (WGS) entry which is preliminary data.</text>
</comment>
<keyword evidence="12" id="KW-1185">Reference proteome</keyword>
<dbReference type="InterPro" id="IPR000515">
    <property type="entry name" value="MetI-like"/>
</dbReference>
<evidence type="ECO:0000256" key="5">
    <source>
        <dbReference type="ARBA" id="ARBA00022519"/>
    </source>
</evidence>